<evidence type="ECO:0000313" key="3">
    <source>
        <dbReference type="EMBL" id="KZT39940.1"/>
    </source>
</evidence>
<sequence length="612" mass="68348">MSSPRSQMSDTSQTSPTCDQPPNPQLRVVQHELFGRIATSVAFLPHLSGRADLGTDTVRQVLSVLYDQDLRRWRDWSPEHVCPPASFFSHIVSLCELKDRVTFLDGRDESVESKAQSHIIPKIPVIPSFSEDIRSSLFDLALCARQILSSQSAINYLYGILLSPSQTIYVRFDRAGAILSDAFDPNLEPLVFLNTLIGIVTLSMLSVDTTLSFVDDQEIFPGRSGGGECTQYVTQDCLHRNLAVQGSAARVLAVTEDSHPERQFVLKDWWRSEDKIDEGEVLRIASGRFGLPEYVSHWAVSDSDGSLQNTHFLDDSLVPIAIHISSGKSTGDEGGGDFDSERPRLEREHRIHSRLVVKEKGEHLLKFRCSPLIVLTAIHDAILGHRSLYQAGYLHRDVSYGNLLVLPSPIPATHYSNFASLPVPAVNNQCTAVLNDFDNAIRLSDVYADEQKDDELLRDPRGTTIYMSATLLMTSKRKGSLVHDDLESFLWILVVVAAWAKLPDPSSPGWKGSFDNWVRQLLFPANGLSDRDTLGVRKLGLLGLMAGRFIPPQWYDPIAKKYSDVIKEWSAYTLKAFSEKPRASDEEYYLDVLKLLRSAIDTLNSDTSAFSQ</sequence>
<feature type="compositionally biased region" description="Polar residues" evidence="1">
    <location>
        <begin position="1"/>
        <end position="18"/>
    </location>
</feature>
<dbReference type="InterPro" id="IPR011009">
    <property type="entry name" value="Kinase-like_dom_sf"/>
</dbReference>
<keyword evidence="4" id="KW-1185">Reference proteome</keyword>
<evidence type="ECO:0000256" key="1">
    <source>
        <dbReference type="SAM" id="MobiDB-lite"/>
    </source>
</evidence>
<dbReference type="SUPFAM" id="SSF56112">
    <property type="entry name" value="Protein kinase-like (PK-like)"/>
    <property type="match status" value="1"/>
</dbReference>
<dbReference type="PANTHER" id="PTHR38248:SF2">
    <property type="entry name" value="FUNK1 11"/>
    <property type="match status" value="1"/>
</dbReference>
<name>A0A166ETW0_9AGAM</name>
<evidence type="ECO:0000313" key="4">
    <source>
        <dbReference type="Proteomes" id="UP000076798"/>
    </source>
</evidence>
<feature type="domain" description="Fungal-type protein kinase" evidence="2">
    <location>
        <begin position="128"/>
        <end position="495"/>
    </location>
</feature>
<dbReference type="Proteomes" id="UP000076798">
    <property type="component" value="Unassembled WGS sequence"/>
</dbReference>
<dbReference type="Gene3D" id="1.10.510.10">
    <property type="entry name" value="Transferase(Phosphotransferase) domain 1"/>
    <property type="match status" value="1"/>
</dbReference>
<accession>A0A166ETW0</accession>
<protein>
    <recommendedName>
        <fullName evidence="2">Fungal-type protein kinase domain-containing protein</fullName>
    </recommendedName>
</protein>
<organism evidence="3 4">
    <name type="scientific">Sistotremastrum suecicum HHB10207 ss-3</name>
    <dbReference type="NCBI Taxonomy" id="1314776"/>
    <lineage>
        <taxon>Eukaryota</taxon>
        <taxon>Fungi</taxon>
        <taxon>Dikarya</taxon>
        <taxon>Basidiomycota</taxon>
        <taxon>Agaricomycotina</taxon>
        <taxon>Agaricomycetes</taxon>
        <taxon>Sistotremastrales</taxon>
        <taxon>Sistotremastraceae</taxon>
        <taxon>Sistotremastrum</taxon>
    </lineage>
</organism>
<reference evidence="3 4" key="1">
    <citation type="journal article" date="2016" name="Mol. Biol. Evol.">
        <title>Comparative Genomics of Early-Diverging Mushroom-Forming Fungi Provides Insights into the Origins of Lignocellulose Decay Capabilities.</title>
        <authorList>
            <person name="Nagy L.G."/>
            <person name="Riley R."/>
            <person name="Tritt A."/>
            <person name="Adam C."/>
            <person name="Daum C."/>
            <person name="Floudas D."/>
            <person name="Sun H."/>
            <person name="Yadav J.S."/>
            <person name="Pangilinan J."/>
            <person name="Larsson K.H."/>
            <person name="Matsuura K."/>
            <person name="Barry K."/>
            <person name="Labutti K."/>
            <person name="Kuo R."/>
            <person name="Ohm R.A."/>
            <person name="Bhattacharya S.S."/>
            <person name="Shirouzu T."/>
            <person name="Yoshinaga Y."/>
            <person name="Martin F.M."/>
            <person name="Grigoriev I.V."/>
            <person name="Hibbett D.S."/>
        </authorList>
    </citation>
    <scope>NUCLEOTIDE SEQUENCE [LARGE SCALE GENOMIC DNA]</scope>
    <source>
        <strain evidence="3 4">HHB10207 ss-3</strain>
    </source>
</reference>
<feature type="region of interest" description="Disordered" evidence="1">
    <location>
        <begin position="1"/>
        <end position="24"/>
    </location>
</feature>
<proteinExistence type="predicted"/>
<gene>
    <name evidence="3" type="ORF">SISSUDRAFT_564964</name>
</gene>
<dbReference type="PANTHER" id="PTHR38248">
    <property type="entry name" value="FUNK1 6"/>
    <property type="match status" value="1"/>
</dbReference>
<evidence type="ECO:0000259" key="2">
    <source>
        <dbReference type="Pfam" id="PF17667"/>
    </source>
</evidence>
<dbReference type="EMBL" id="KV428039">
    <property type="protein sequence ID" value="KZT39940.1"/>
    <property type="molecule type" value="Genomic_DNA"/>
</dbReference>
<dbReference type="AlphaFoldDB" id="A0A166ETW0"/>
<dbReference type="InterPro" id="IPR040976">
    <property type="entry name" value="Pkinase_fungal"/>
</dbReference>
<dbReference type="OrthoDB" id="5584477at2759"/>
<dbReference type="Pfam" id="PF17667">
    <property type="entry name" value="Pkinase_fungal"/>
    <property type="match status" value="1"/>
</dbReference>